<name>C0ECC6_9FIRM</name>
<dbReference type="HOGENOM" id="CLU_3214500_0_0_9"/>
<proteinExistence type="predicted"/>
<reference evidence="1 2" key="1">
    <citation type="submission" date="2009-01" db="EMBL/GenBank/DDBJ databases">
        <authorList>
            <person name="Fulton L."/>
            <person name="Clifton S."/>
            <person name="Fulton B."/>
            <person name="Xu J."/>
            <person name="Minx P."/>
            <person name="Pepin K.H."/>
            <person name="Johnson M."/>
            <person name="Bhonagiri V."/>
            <person name="Nash W.E."/>
            <person name="Mardis E.R."/>
            <person name="Wilson R.K."/>
        </authorList>
    </citation>
    <scope>NUCLEOTIDE SEQUENCE [LARGE SCALE GENOMIC DNA]</scope>
    <source>
        <strain evidence="1 2">DSM 5476</strain>
    </source>
</reference>
<dbReference type="STRING" id="537013.CLOSTMETH_01495"/>
<dbReference type="Proteomes" id="UP000003340">
    <property type="component" value="Unassembled WGS sequence"/>
</dbReference>
<keyword evidence="2" id="KW-1185">Reference proteome</keyword>
<organism evidence="1 2">
    <name type="scientific">[Clostridium] methylpentosum DSM 5476</name>
    <dbReference type="NCBI Taxonomy" id="537013"/>
    <lineage>
        <taxon>Bacteria</taxon>
        <taxon>Bacillati</taxon>
        <taxon>Bacillota</taxon>
        <taxon>Clostridia</taxon>
        <taxon>Eubacteriales</taxon>
        <taxon>Oscillospiraceae</taxon>
        <taxon>Oscillospiraceae incertae sedis</taxon>
    </lineage>
</organism>
<sequence>MALCFTGCLYCFCTHSFDKIPILLVKGRKNLSEKIVKGTRTFAK</sequence>
<evidence type="ECO:0000313" key="2">
    <source>
        <dbReference type="Proteomes" id="UP000003340"/>
    </source>
</evidence>
<evidence type="ECO:0000313" key="1">
    <source>
        <dbReference type="EMBL" id="EEG30874.1"/>
    </source>
</evidence>
<reference evidence="1 2" key="2">
    <citation type="submission" date="2009-02" db="EMBL/GenBank/DDBJ databases">
        <title>Draft genome sequence of Clostridium methylpentosum (DSM 5476).</title>
        <authorList>
            <person name="Sudarsanam P."/>
            <person name="Ley R."/>
            <person name="Guruge J."/>
            <person name="Turnbaugh P.J."/>
            <person name="Mahowald M."/>
            <person name="Liep D."/>
            <person name="Gordon J."/>
        </authorList>
    </citation>
    <scope>NUCLEOTIDE SEQUENCE [LARGE SCALE GENOMIC DNA]</scope>
    <source>
        <strain evidence="1 2">DSM 5476</strain>
    </source>
</reference>
<gene>
    <name evidence="1" type="ORF">CLOSTMETH_01495</name>
</gene>
<comment type="caution">
    <text evidence="1">The sequence shown here is derived from an EMBL/GenBank/DDBJ whole genome shotgun (WGS) entry which is preliminary data.</text>
</comment>
<accession>C0ECC6</accession>
<dbReference type="AlphaFoldDB" id="C0ECC6"/>
<protein>
    <submittedName>
        <fullName evidence="1">Uncharacterized protein</fullName>
    </submittedName>
</protein>
<dbReference type="EMBL" id="ACEC01000048">
    <property type="protein sequence ID" value="EEG30874.1"/>
    <property type="molecule type" value="Genomic_DNA"/>
</dbReference>